<evidence type="ECO:0000313" key="2">
    <source>
        <dbReference type="Proteomes" id="UP000093199"/>
    </source>
</evidence>
<reference evidence="1 2" key="1">
    <citation type="submission" date="2016-07" db="EMBL/GenBank/DDBJ databases">
        <title>Caryophanon tenue genome sequencing.</title>
        <authorList>
            <person name="Verma A."/>
            <person name="Pal Y."/>
            <person name="Krishnamurthi S."/>
        </authorList>
    </citation>
    <scope>NUCLEOTIDE SEQUENCE [LARGE SCALE GENOMIC DNA]</scope>
    <source>
        <strain evidence="1 2">DSM 14152</strain>
    </source>
</reference>
<gene>
    <name evidence="1" type="ORF">A6M13_13030</name>
</gene>
<dbReference type="EMBL" id="MASJ01000011">
    <property type="protein sequence ID" value="OCS86040.1"/>
    <property type="molecule type" value="Genomic_DNA"/>
</dbReference>
<dbReference type="AlphaFoldDB" id="A0A1C0YFV0"/>
<sequence length="107" mass="12741">MGTRVSYPAEVKMKAIEMKLLGIPAKQIMDELNIKNVSQLKNWMKWYKAGELHRLHQPVGKQYTFGKGPDIDSEELRLQTENRYLKQQVDVLKKYKELERKWLDKHL</sequence>
<dbReference type="SUPFAM" id="SSF46689">
    <property type="entry name" value="Homeodomain-like"/>
    <property type="match status" value="1"/>
</dbReference>
<evidence type="ECO:0000313" key="1">
    <source>
        <dbReference type="EMBL" id="OCS86040.1"/>
    </source>
</evidence>
<comment type="caution">
    <text evidence="1">The sequence shown here is derived from an EMBL/GenBank/DDBJ whole genome shotgun (WGS) entry which is preliminary data.</text>
</comment>
<keyword evidence="2" id="KW-1185">Reference proteome</keyword>
<proteinExistence type="predicted"/>
<protein>
    <submittedName>
        <fullName evidence="1">Transposase</fullName>
    </submittedName>
</protein>
<dbReference type="InterPro" id="IPR009057">
    <property type="entry name" value="Homeodomain-like_sf"/>
</dbReference>
<accession>A0A1C0YFV0</accession>
<organism evidence="1 2">
    <name type="scientific">Caryophanon tenue</name>
    <dbReference type="NCBI Taxonomy" id="33978"/>
    <lineage>
        <taxon>Bacteria</taxon>
        <taxon>Bacillati</taxon>
        <taxon>Bacillota</taxon>
        <taxon>Bacilli</taxon>
        <taxon>Bacillales</taxon>
        <taxon>Caryophanaceae</taxon>
        <taxon>Caryophanon</taxon>
    </lineage>
</organism>
<dbReference type="Proteomes" id="UP000093199">
    <property type="component" value="Unassembled WGS sequence"/>
</dbReference>
<name>A0A1C0YFV0_9BACL</name>